<sequence>MTSRLRLAAISKQLSSASQYLFGPTAAPTRTLASMSHTQSAACCNTPAVISKGYKEQGQFITVDGLKTYTTGPSSAKQGILVVYDIFGFFPQTLQGADILAHAHNEHQFRVFMPDFFEGKPADISWYPPDNEEKGKKLGEFFQTSAAPPKTVERIKSVMSELKSSNPGIQEWGIVGYCWGGKIVNLVSASGTLFKAAATCHPAMIDPKDAANVTIPMLMIPSGEEEKDAVEKYEAELKVPKKVEWYHDQVHGFMAARSDLEDEKVKAAYEKAYQTLLTWFHNHM</sequence>
<dbReference type="AlphaFoldDB" id="A0A0D1XIA3"/>
<dbReference type="InterPro" id="IPR029058">
    <property type="entry name" value="AB_hydrolase_fold"/>
</dbReference>
<protein>
    <recommendedName>
        <fullName evidence="1">Dienelactone hydrolase domain-containing protein</fullName>
    </recommendedName>
</protein>
<accession>A0A0D1XIA3</accession>
<dbReference type="OrthoDB" id="2147163at2759"/>
<organism evidence="2 3">
    <name type="scientific">Exophiala sideris</name>
    <dbReference type="NCBI Taxonomy" id="1016849"/>
    <lineage>
        <taxon>Eukaryota</taxon>
        <taxon>Fungi</taxon>
        <taxon>Dikarya</taxon>
        <taxon>Ascomycota</taxon>
        <taxon>Pezizomycotina</taxon>
        <taxon>Eurotiomycetes</taxon>
        <taxon>Chaetothyriomycetidae</taxon>
        <taxon>Chaetothyriales</taxon>
        <taxon>Herpotrichiellaceae</taxon>
        <taxon>Exophiala</taxon>
    </lineage>
</organism>
<dbReference type="Proteomes" id="UP000053599">
    <property type="component" value="Unassembled WGS sequence"/>
</dbReference>
<proteinExistence type="predicted"/>
<dbReference type="InterPro" id="IPR002925">
    <property type="entry name" value="Dienelactn_hydro"/>
</dbReference>
<reference evidence="2 3" key="1">
    <citation type="submission" date="2015-01" db="EMBL/GenBank/DDBJ databases">
        <title>The Genome Sequence of Exophiala sideris CBS121828.</title>
        <authorList>
            <consortium name="The Broad Institute Genomics Platform"/>
            <person name="Cuomo C."/>
            <person name="de Hoog S."/>
            <person name="Gorbushina A."/>
            <person name="Stielow B."/>
            <person name="Teixiera M."/>
            <person name="Abouelleil A."/>
            <person name="Chapman S.B."/>
            <person name="Priest M."/>
            <person name="Young S.K."/>
            <person name="Wortman J."/>
            <person name="Nusbaum C."/>
            <person name="Birren B."/>
        </authorList>
    </citation>
    <scope>NUCLEOTIDE SEQUENCE [LARGE SCALE GENOMIC DNA]</scope>
    <source>
        <strain evidence="2 3">CBS 121828</strain>
    </source>
</reference>
<dbReference type="STRING" id="1016849.A0A0D1XIA3"/>
<dbReference type="PANTHER" id="PTHR47668">
    <property type="entry name" value="DIENELACTONE HYDROLASE FAMILY PROTEIN (AFU_ORTHOLOGUE AFUA_6G01940)"/>
    <property type="match status" value="1"/>
</dbReference>
<evidence type="ECO:0000313" key="3">
    <source>
        <dbReference type="Proteomes" id="UP000053599"/>
    </source>
</evidence>
<dbReference type="HOGENOM" id="CLU_054590_0_1_1"/>
<dbReference type="Pfam" id="PF01738">
    <property type="entry name" value="DLH"/>
    <property type="match status" value="1"/>
</dbReference>
<evidence type="ECO:0000259" key="1">
    <source>
        <dbReference type="Pfam" id="PF01738"/>
    </source>
</evidence>
<dbReference type="GO" id="GO:0016787">
    <property type="term" value="F:hydrolase activity"/>
    <property type="evidence" value="ECO:0007669"/>
    <property type="project" value="InterPro"/>
</dbReference>
<dbReference type="SUPFAM" id="SSF53474">
    <property type="entry name" value="alpha/beta-Hydrolases"/>
    <property type="match status" value="1"/>
</dbReference>
<feature type="domain" description="Dienelactone hydrolase" evidence="1">
    <location>
        <begin position="67"/>
        <end position="283"/>
    </location>
</feature>
<dbReference type="EMBL" id="KN846951">
    <property type="protein sequence ID" value="KIV87916.1"/>
    <property type="molecule type" value="Genomic_DNA"/>
</dbReference>
<name>A0A0D1XIA3_9EURO</name>
<gene>
    <name evidence="2" type="ORF">PV11_03432</name>
</gene>
<dbReference type="Gene3D" id="3.40.50.1820">
    <property type="entry name" value="alpha/beta hydrolase"/>
    <property type="match status" value="1"/>
</dbReference>
<evidence type="ECO:0000313" key="2">
    <source>
        <dbReference type="EMBL" id="KIV87916.1"/>
    </source>
</evidence>
<dbReference type="PANTHER" id="PTHR47668:SF1">
    <property type="entry name" value="DIENELACTONE HYDROLASE DOMAIN-CONTAINING PROTEIN-RELATED"/>
    <property type="match status" value="1"/>
</dbReference>